<gene>
    <name evidence="1" type="ORF">WCT63_20095</name>
</gene>
<proteinExistence type="predicted"/>
<dbReference type="EMBL" id="JBBBON010000025">
    <property type="protein sequence ID" value="MEI7104744.1"/>
    <property type="molecule type" value="Genomic_DNA"/>
</dbReference>
<evidence type="ECO:0000313" key="2">
    <source>
        <dbReference type="Proteomes" id="UP001313132"/>
    </source>
</evidence>
<dbReference type="Proteomes" id="UP001313132">
    <property type="component" value="Unassembled WGS sequence"/>
</dbReference>
<evidence type="ECO:0000313" key="1">
    <source>
        <dbReference type="EMBL" id="MEI7104744.1"/>
    </source>
</evidence>
<name>A0ABU8K5H1_9GAMM</name>
<comment type="caution">
    <text evidence="1">The sequence shown here is derived from an EMBL/GenBank/DDBJ whole genome shotgun (WGS) entry which is preliminary data.</text>
</comment>
<keyword evidence="2" id="KW-1185">Reference proteome</keyword>
<protein>
    <submittedName>
        <fullName evidence="1">Uncharacterized protein</fullName>
    </submittedName>
</protein>
<sequence length="41" mass="4405">MPLRGAIGVHAPFEPPVTRSRRGTGFRGIHAAHSVFMFTAA</sequence>
<reference evidence="1 2" key="1">
    <citation type="submission" date="2024-03" db="EMBL/GenBank/DDBJ databases">
        <title>Analysis of soft rot Pectobacteriaceae population diversity in US potato growing regions between 2016 and 2022.</title>
        <authorList>
            <person name="Ma X."/>
            <person name="Zhang X."/>
            <person name="Stodghill P."/>
            <person name="Rioux R."/>
            <person name="Babler B."/>
            <person name="Shrestha S."/>
            <person name="Babler B."/>
            <person name="Rivedal H."/>
            <person name="Frost K."/>
            <person name="Hao J."/>
            <person name="Secor G."/>
            <person name="Swingle B."/>
        </authorList>
    </citation>
    <scope>NUCLEOTIDE SEQUENCE [LARGE SCALE GENOMIC DNA]</scope>
    <source>
        <strain evidence="1 2">UMSS2</strain>
    </source>
</reference>
<organism evidence="1 2">
    <name type="scientific">Pectobacterium versatile</name>
    <dbReference type="NCBI Taxonomy" id="2488639"/>
    <lineage>
        <taxon>Bacteria</taxon>
        <taxon>Pseudomonadati</taxon>
        <taxon>Pseudomonadota</taxon>
        <taxon>Gammaproteobacteria</taxon>
        <taxon>Enterobacterales</taxon>
        <taxon>Pectobacteriaceae</taxon>
        <taxon>Pectobacterium</taxon>
    </lineage>
</organism>
<dbReference type="RefSeq" id="WP_256736987.1">
    <property type="nucleotide sequence ID" value="NZ_CAKLHX010000024.1"/>
</dbReference>
<accession>A0ABU8K5H1</accession>